<evidence type="ECO:0000256" key="5">
    <source>
        <dbReference type="PIRSR" id="PIRSR601486-1"/>
    </source>
</evidence>
<dbReference type="AlphaFoldDB" id="A0A4P6YD64"/>
<evidence type="ECO:0000256" key="4">
    <source>
        <dbReference type="ARBA" id="ARBA00023004"/>
    </source>
</evidence>
<accession>A0A4P6YD64</accession>
<dbReference type="GO" id="GO:0046872">
    <property type="term" value="F:metal ion binding"/>
    <property type="evidence" value="ECO:0007669"/>
    <property type="project" value="UniProtKB-KW"/>
</dbReference>
<evidence type="ECO:0000256" key="1">
    <source>
        <dbReference type="ARBA" id="ARBA00022448"/>
    </source>
</evidence>
<name>A0A4P6YD64_9FLAO</name>
<dbReference type="InterPro" id="IPR012292">
    <property type="entry name" value="Globin/Proto"/>
</dbReference>
<protein>
    <submittedName>
        <fullName evidence="6">Group III truncated hemoglobin</fullName>
    </submittedName>
</protein>
<evidence type="ECO:0000313" key="7">
    <source>
        <dbReference type="Proteomes" id="UP000291124"/>
    </source>
</evidence>
<keyword evidence="1" id="KW-0813">Transport</keyword>
<reference evidence="7" key="1">
    <citation type="submission" date="2019-03" db="EMBL/GenBank/DDBJ databases">
        <title>Flavobacterium sp.</title>
        <authorList>
            <person name="Kim H."/>
        </authorList>
    </citation>
    <scope>NUCLEOTIDE SEQUENCE [LARGE SCALE GENOMIC DNA]</scope>
    <source>
        <strain evidence="7">GS13</strain>
    </source>
</reference>
<dbReference type="OrthoDB" id="25954at2"/>
<evidence type="ECO:0000256" key="2">
    <source>
        <dbReference type="ARBA" id="ARBA00022617"/>
    </source>
</evidence>
<dbReference type="EMBL" id="CP037933">
    <property type="protein sequence ID" value="QBN18617.1"/>
    <property type="molecule type" value="Genomic_DNA"/>
</dbReference>
<sequence length="123" mass="14413">MKTDIKNRADIERLVYAFYLKIKADKTISYFFDEVAQVEWEKHTPKVCDFFENILFYSGNYEGNPMVTHEKLSQKSKVTAAHFNLWNHYFISTVDELFVGVKAEEIKERAIKIAAAMMYKTLA</sequence>
<dbReference type="Pfam" id="PF01152">
    <property type="entry name" value="Bac_globin"/>
    <property type="match status" value="1"/>
</dbReference>
<gene>
    <name evidence="6" type="ORF">E1750_07265</name>
</gene>
<evidence type="ECO:0000313" key="6">
    <source>
        <dbReference type="EMBL" id="QBN18617.1"/>
    </source>
</evidence>
<keyword evidence="4 5" id="KW-0408">Iron</keyword>
<dbReference type="SUPFAM" id="SSF46458">
    <property type="entry name" value="Globin-like"/>
    <property type="match status" value="1"/>
</dbReference>
<proteinExistence type="predicted"/>
<dbReference type="GO" id="GO:0019825">
    <property type="term" value="F:oxygen binding"/>
    <property type="evidence" value="ECO:0007669"/>
    <property type="project" value="InterPro"/>
</dbReference>
<dbReference type="InterPro" id="IPR009050">
    <property type="entry name" value="Globin-like_sf"/>
</dbReference>
<keyword evidence="2 5" id="KW-0349">Heme</keyword>
<evidence type="ECO:0000256" key="3">
    <source>
        <dbReference type="ARBA" id="ARBA00022723"/>
    </source>
</evidence>
<keyword evidence="7" id="KW-1185">Reference proteome</keyword>
<keyword evidence="3 5" id="KW-0479">Metal-binding</keyword>
<dbReference type="RefSeq" id="WP_133276139.1">
    <property type="nucleotide sequence ID" value="NZ_CP037933.1"/>
</dbReference>
<dbReference type="Proteomes" id="UP000291124">
    <property type="component" value="Chromosome"/>
</dbReference>
<dbReference type="CDD" id="cd08916">
    <property type="entry name" value="TrHb3_P"/>
    <property type="match status" value="1"/>
</dbReference>
<dbReference type="Gene3D" id="1.10.490.10">
    <property type="entry name" value="Globins"/>
    <property type="match status" value="1"/>
</dbReference>
<dbReference type="KEGG" id="fnk:E1750_07265"/>
<dbReference type="GO" id="GO:0020037">
    <property type="term" value="F:heme binding"/>
    <property type="evidence" value="ECO:0007669"/>
    <property type="project" value="InterPro"/>
</dbReference>
<feature type="binding site" description="distal binding residue" evidence="5">
    <location>
        <position position="69"/>
    </location>
    <ligand>
        <name>heme</name>
        <dbReference type="ChEBI" id="CHEBI:30413"/>
    </ligand>
    <ligandPart>
        <name>Fe</name>
        <dbReference type="ChEBI" id="CHEBI:18248"/>
    </ligandPart>
</feature>
<organism evidence="6 7">
    <name type="scientific">Flavobacterium nackdongense</name>
    <dbReference type="NCBI Taxonomy" id="2547394"/>
    <lineage>
        <taxon>Bacteria</taxon>
        <taxon>Pseudomonadati</taxon>
        <taxon>Bacteroidota</taxon>
        <taxon>Flavobacteriia</taxon>
        <taxon>Flavobacteriales</taxon>
        <taxon>Flavobacteriaceae</taxon>
        <taxon>Flavobacterium</taxon>
    </lineage>
</organism>
<dbReference type="InterPro" id="IPR001486">
    <property type="entry name" value="Hemoglobin_trunc"/>
</dbReference>